<evidence type="ECO:0000256" key="2">
    <source>
        <dbReference type="RuleBase" id="RU003707"/>
    </source>
</evidence>
<accession>A0AAJ1QI51</accession>
<dbReference type="GO" id="GO:0006635">
    <property type="term" value="P:fatty acid beta-oxidation"/>
    <property type="evidence" value="ECO:0007669"/>
    <property type="project" value="TreeGrafter"/>
</dbReference>
<dbReference type="InterPro" id="IPR001753">
    <property type="entry name" value="Enoyl-CoA_hydra/iso"/>
</dbReference>
<proteinExistence type="inferred from homology"/>
<dbReference type="RefSeq" id="WP_289348176.1">
    <property type="nucleotide sequence ID" value="NZ_JAUCFI010000001.1"/>
</dbReference>
<protein>
    <submittedName>
        <fullName evidence="3">Enoyl-CoA hydratase/isomerase family protein</fullName>
    </submittedName>
</protein>
<organism evidence="3 4">
    <name type="scientific">Peribacillus frigoritolerans</name>
    <dbReference type="NCBI Taxonomy" id="450367"/>
    <lineage>
        <taxon>Bacteria</taxon>
        <taxon>Bacillati</taxon>
        <taxon>Bacillota</taxon>
        <taxon>Bacilli</taxon>
        <taxon>Bacillales</taxon>
        <taxon>Bacillaceae</taxon>
        <taxon>Peribacillus</taxon>
    </lineage>
</organism>
<reference evidence="3" key="1">
    <citation type="submission" date="2023-06" db="EMBL/GenBank/DDBJ databases">
        <title>Comparative genomics of Bacillaceae isolates and their secondary metabolite potential.</title>
        <authorList>
            <person name="Song L."/>
            <person name="Nielsen L.J."/>
            <person name="Mohite O."/>
            <person name="Xu X."/>
            <person name="Weber T."/>
            <person name="Kovacs A.T."/>
        </authorList>
    </citation>
    <scope>NUCLEOTIDE SEQUENCE</scope>
    <source>
        <strain evidence="3">G1S1</strain>
    </source>
</reference>
<dbReference type="PANTHER" id="PTHR11941">
    <property type="entry name" value="ENOYL-COA HYDRATASE-RELATED"/>
    <property type="match status" value="1"/>
</dbReference>
<dbReference type="AlphaFoldDB" id="A0AAJ1QI51"/>
<evidence type="ECO:0000256" key="1">
    <source>
        <dbReference type="ARBA" id="ARBA00005254"/>
    </source>
</evidence>
<dbReference type="Proteomes" id="UP001238973">
    <property type="component" value="Unassembled WGS sequence"/>
</dbReference>
<gene>
    <name evidence="3" type="ORF">QUF85_00730</name>
</gene>
<sequence>MKTLKLNIDCVGSSKKVARISLNKPHNLNAIDIDLYKEIKMGLEMITAREDISILILSSDVSRAFSTGVNVKYIQTLTNEEASQFFNDLSILLNELSHFPIPTIAIVNGYAFGAGADLAISCDLRIATASSFFRFPGPQFGLILGTQRLINEIGVSKTRFLTLTNTKLDARTAQNYGLVHEICVDVKDALEISSKWAETLLNVPIKTAQKIKGLCCVQQNYSHDLTSESVLQEDFKQRFHDYLAR</sequence>
<dbReference type="GO" id="GO:0003824">
    <property type="term" value="F:catalytic activity"/>
    <property type="evidence" value="ECO:0007669"/>
    <property type="project" value="InterPro"/>
</dbReference>
<dbReference type="InterPro" id="IPR029045">
    <property type="entry name" value="ClpP/crotonase-like_dom_sf"/>
</dbReference>
<evidence type="ECO:0000313" key="4">
    <source>
        <dbReference type="Proteomes" id="UP001238973"/>
    </source>
</evidence>
<dbReference type="InterPro" id="IPR018376">
    <property type="entry name" value="Enoyl-CoA_hyd/isom_CS"/>
</dbReference>
<dbReference type="CDD" id="cd06558">
    <property type="entry name" value="crotonase-like"/>
    <property type="match status" value="1"/>
</dbReference>
<dbReference type="Gene3D" id="3.90.226.10">
    <property type="entry name" value="2-enoyl-CoA Hydratase, Chain A, domain 1"/>
    <property type="match status" value="1"/>
</dbReference>
<dbReference type="SUPFAM" id="SSF52096">
    <property type="entry name" value="ClpP/crotonase"/>
    <property type="match status" value="1"/>
</dbReference>
<evidence type="ECO:0000313" key="3">
    <source>
        <dbReference type="EMBL" id="MDM5281904.1"/>
    </source>
</evidence>
<dbReference type="PROSITE" id="PS00166">
    <property type="entry name" value="ENOYL_COA_HYDRATASE"/>
    <property type="match status" value="1"/>
</dbReference>
<dbReference type="Pfam" id="PF00378">
    <property type="entry name" value="ECH_1"/>
    <property type="match status" value="1"/>
</dbReference>
<dbReference type="PANTHER" id="PTHR11941:SF54">
    <property type="entry name" value="ENOYL-COA HYDRATASE, MITOCHONDRIAL"/>
    <property type="match status" value="1"/>
</dbReference>
<comment type="caution">
    <text evidence="3">The sequence shown here is derived from an EMBL/GenBank/DDBJ whole genome shotgun (WGS) entry which is preliminary data.</text>
</comment>
<comment type="similarity">
    <text evidence="1 2">Belongs to the enoyl-CoA hydratase/isomerase family.</text>
</comment>
<dbReference type="EMBL" id="JAUCFI010000001">
    <property type="protein sequence ID" value="MDM5281904.1"/>
    <property type="molecule type" value="Genomic_DNA"/>
</dbReference>
<name>A0AAJ1QI51_9BACI</name>